<protein>
    <recommendedName>
        <fullName evidence="3">BTB domain-containing protein</fullName>
    </recommendedName>
</protein>
<dbReference type="Gene3D" id="3.30.710.10">
    <property type="entry name" value="Potassium Channel Kv1.1, Chain A"/>
    <property type="match status" value="1"/>
</dbReference>
<keyword evidence="1" id="KW-0880">Kelch repeat</keyword>
<evidence type="ECO:0000256" key="2">
    <source>
        <dbReference type="ARBA" id="ARBA00022737"/>
    </source>
</evidence>
<dbReference type="CDD" id="cd11709">
    <property type="entry name" value="SPRY"/>
    <property type="match status" value="1"/>
</dbReference>
<evidence type="ECO:0000313" key="4">
    <source>
        <dbReference type="EMBL" id="CAB9528941.1"/>
    </source>
</evidence>
<evidence type="ECO:0000313" key="5">
    <source>
        <dbReference type="Proteomes" id="UP001153069"/>
    </source>
</evidence>
<dbReference type="InterPro" id="IPR043136">
    <property type="entry name" value="B30.2/SPRY_sf"/>
</dbReference>
<dbReference type="Gene3D" id="2.60.120.920">
    <property type="match status" value="1"/>
</dbReference>
<evidence type="ECO:0000259" key="3">
    <source>
        <dbReference type="PROSITE" id="PS50097"/>
    </source>
</evidence>
<sequence>MAFTNPPESLEVPLSQAFALLATEEYADVSLKGTDGVLVPANRTALTVRSEYFKTMFKKGAFKEATNDLVPIGFSGNVLKAIVEYIHTDKSTMLVEYSEIVIEDSSKLSAGDMGQFQTLVSLTEAAIYVGLPGLCKQAQNCLGIFMNVMPSAAFPLLVASKQEGPVISQELEGQAWKIYNNATNIVQNEGLLGNTSGSVVSAILQDAKGKVNNAGMFNLIHSWSKSEPSVPGEPKESRNDTAKALIQDFVELEFIDPEELSSLVETSGLVTKDQLFDTYKKLAMKAKPIISSHQSHSSQVGSIEWKRTKSKTLTAVSDWKSDSLNGVVFQLGGTYRWAITTGPVRDIGVWIGVVKSTDCLDPNRFCGNQQHCWGVYGRHGSVYSCGQEVCGPSAADIKFGAGSTVTMTLDLSGDSTNNGTLSISVNDQQAVPVFSNLKARLAWIMDGFVPAVSCWKASATIGDVQRL</sequence>
<dbReference type="AlphaFoldDB" id="A0A9N8HX13"/>
<dbReference type="InterPro" id="IPR011333">
    <property type="entry name" value="SKP1/BTB/POZ_sf"/>
</dbReference>
<dbReference type="Pfam" id="PF00651">
    <property type="entry name" value="BTB"/>
    <property type="match status" value="1"/>
</dbReference>
<evidence type="ECO:0000256" key="1">
    <source>
        <dbReference type="ARBA" id="ARBA00022441"/>
    </source>
</evidence>
<dbReference type="PROSITE" id="PS50097">
    <property type="entry name" value="BTB"/>
    <property type="match status" value="1"/>
</dbReference>
<organism evidence="4 5">
    <name type="scientific">Seminavis robusta</name>
    <dbReference type="NCBI Taxonomy" id="568900"/>
    <lineage>
        <taxon>Eukaryota</taxon>
        <taxon>Sar</taxon>
        <taxon>Stramenopiles</taxon>
        <taxon>Ochrophyta</taxon>
        <taxon>Bacillariophyta</taxon>
        <taxon>Bacillariophyceae</taxon>
        <taxon>Bacillariophycidae</taxon>
        <taxon>Naviculales</taxon>
        <taxon>Naviculaceae</taxon>
        <taxon>Seminavis</taxon>
    </lineage>
</organism>
<proteinExistence type="predicted"/>
<keyword evidence="2" id="KW-0677">Repeat</keyword>
<name>A0A9N8HX13_9STRA</name>
<dbReference type="EMBL" id="CAICTM010002358">
    <property type="protein sequence ID" value="CAB9528941.1"/>
    <property type="molecule type" value="Genomic_DNA"/>
</dbReference>
<dbReference type="Proteomes" id="UP001153069">
    <property type="component" value="Unassembled WGS sequence"/>
</dbReference>
<dbReference type="SUPFAM" id="SSF54695">
    <property type="entry name" value="POZ domain"/>
    <property type="match status" value="1"/>
</dbReference>
<dbReference type="InterPro" id="IPR013320">
    <property type="entry name" value="ConA-like_dom_sf"/>
</dbReference>
<dbReference type="PANTHER" id="PTHR24412">
    <property type="entry name" value="KELCH PROTEIN"/>
    <property type="match status" value="1"/>
</dbReference>
<accession>A0A9N8HX13</accession>
<dbReference type="SMART" id="SM00225">
    <property type="entry name" value="BTB"/>
    <property type="match status" value="1"/>
</dbReference>
<keyword evidence="5" id="KW-1185">Reference proteome</keyword>
<dbReference type="PANTHER" id="PTHR24412:SF489">
    <property type="entry name" value="RING FINGER DOMAIN AND KELCH REPEAT-CONTAINING PROTEIN DDB_G0271372"/>
    <property type="match status" value="1"/>
</dbReference>
<dbReference type="Pfam" id="PF00622">
    <property type="entry name" value="SPRY"/>
    <property type="match status" value="1"/>
</dbReference>
<feature type="domain" description="BTB" evidence="3">
    <location>
        <begin position="27"/>
        <end position="95"/>
    </location>
</feature>
<dbReference type="InterPro" id="IPR000210">
    <property type="entry name" value="BTB/POZ_dom"/>
</dbReference>
<reference evidence="4" key="1">
    <citation type="submission" date="2020-06" db="EMBL/GenBank/DDBJ databases">
        <authorList>
            <consortium name="Plant Systems Biology data submission"/>
        </authorList>
    </citation>
    <scope>NUCLEOTIDE SEQUENCE</scope>
    <source>
        <strain evidence="4">D6</strain>
    </source>
</reference>
<comment type="caution">
    <text evidence="4">The sequence shown here is derived from an EMBL/GenBank/DDBJ whole genome shotgun (WGS) entry which is preliminary data.</text>
</comment>
<dbReference type="InterPro" id="IPR003877">
    <property type="entry name" value="SPRY_dom"/>
</dbReference>
<dbReference type="SUPFAM" id="SSF49899">
    <property type="entry name" value="Concanavalin A-like lectins/glucanases"/>
    <property type="match status" value="1"/>
</dbReference>
<gene>
    <name evidence="4" type="ORF">SEMRO_2360_G324732.1</name>
</gene>